<dbReference type="InterPro" id="IPR054788">
    <property type="entry name" value="MSC_0620_UU052-like"/>
</dbReference>
<keyword evidence="2" id="KW-1133">Transmembrane helix</keyword>
<evidence type="ECO:0000313" key="4">
    <source>
        <dbReference type="Proteomes" id="UP000027088"/>
    </source>
</evidence>
<sequence length="714" mass="82405">MSKKPKLLFSLGLISSTLLPLISTSTRLDGDAKPSTPVEPNDPSKPGDKPVQPTKTIDPKFDTFAQEHQKILESGLKSAITVAISFLKNEMAKLDADKKIDYGTKISKKVYLSKLINYFTKYQEQIIKEHDKYGFNITFPYALSALKKFQRGNIEFNNKKYSNVLYGTEKDNAKTRYDRIIKKELISNLNQEDNFISEKRFKDTIQNYYTSLAQEIGKIIYSEKHFLKVDDPDNGFHLKFPDKKGNNQEEGKIEISAPKVNGKATTWDDYIKSKILPRFLEFDLIKNQEYKDEEQKQKSPKKPPLIPPLVPGKPILAPPVKADVEALPSLEPQIRAEYVNKSISELNNLINSANQDKFFFFNNPVNTRYVYKVVSIEQSLAKVSIEDINQPSIKRIYTVNFDISKQRDAKKQLIRYNHVQGIREVVIQFYNAVGLDEKLLYQNLANDNLINTVFGMVDQFVKTIYSDNYVLHQEEDIRYWSDKLTTINDKKTANLAKNSAKNLFLTAVATSTFNTQPTWSALAQVFDSLINEYTQDVFRLNNKTIKSNIDVMNKQYASKLKVKPDYKVETIDEFVDQIQKDVYRLRALANYETLNMVSWFNKYTAKLEYIKNEFLALRDLSNNLAVNEQTYQKFHEAYLFAQKSIDKNKADVKHARFNIGITLLVVASIVHLLFIALMVINYKTFKQRKIRSLYILFLAISIIFFIAGINLMLL</sequence>
<dbReference type="RefSeq" id="WP_038561316.1">
    <property type="nucleotide sequence ID" value="NZ_CP007521.1"/>
</dbReference>
<dbReference type="Proteomes" id="UP000027088">
    <property type="component" value="Chromosome"/>
</dbReference>
<reference evidence="3 4" key="1">
    <citation type="journal article" date="2014" name="Genome Announc.">
        <title>Complete Genome Sequence of the Bovine Mastitis Pathogen Mycoplasma californicum Strain ST-6T (ATCC 33461T).</title>
        <authorList>
            <person name="Calcutt M.J."/>
            <person name="Foecking M.F."/>
            <person name="Fox L.K."/>
        </authorList>
    </citation>
    <scope>NUCLEOTIDE SEQUENCE [LARGE SCALE GENOMIC DNA]</scope>
    <source>
        <strain evidence="3 4">ST-6</strain>
    </source>
</reference>
<name>A0A059XLG5_9BACT</name>
<keyword evidence="2" id="KW-0812">Transmembrane</keyword>
<dbReference type="KEGG" id="mcr:MCFN_00980"/>
<keyword evidence="4" id="KW-1185">Reference proteome</keyword>
<protein>
    <recommendedName>
        <fullName evidence="5">Transmembrane protein</fullName>
    </recommendedName>
</protein>
<dbReference type="AlphaFoldDB" id="A0A059XLG5"/>
<keyword evidence="2" id="KW-0472">Membrane</keyword>
<dbReference type="eggNOG" id="ENOG5033T9M">
    <property type="taxonomic scope" value="Bacteria"/>
</dbReference>
<evidence type="ECO:0000256" key="2">
    <source>
        <dbReference type="SAM" id="Phobius"/>
    </source>
</evidence>
<feature type="transmembrane region" description="Helical" evidence="2">
    <location>
        <begin position="657"/>
        <end position="680"/>
    </location>
</feature>
<evidence type="ECO:0000313" key="3">
    <source>
        <dbReference type="EMBL" id="AIA29354.1"/>
    </source>
</evidence>
<feature type="region of interest" description="Disordered" evidence="1">
    <location>
        <begin position="28"/>
        <end position="57"/>
    </location>
</feature>
<evidence type="ECO:0000256" key="1">
    <source>
        <dbReference type="SAM" id="MobiDB-lite"/>
    </source>
</evidence>
<feature type="transmembrane region" description="Helical" evidence="2">
    <location>
        <begin position="692"/>
        <end position="713"/>
    </location>
</feature>
<dbReference type="NCBIfam" id="NF045829">
    <property type="entry name" value="UU052_fam"/>
    <property type="match status" value="1"/>
</dbReference>
<proteinExistence type="predicted"/>
<gene>
    <name evidence="3" type="ORF">MCFN_00980</name>
</gene>
<organism evidence="3 4">
    <name type="scientific">Mycoplasmopsis californica</name>
    <dbReference type="NCBI Taxonomy" id="2113"/>
    <lineage>
        <taxon>Bacteria</taxon>
        <taxon>Bacillati</taxon>
        <taxon>Mycoplasmatota</taxon>
        <taxon>Mycoplasmoidales</taxon>
        <taxon>Metamycoplasmataceae</taxon>
        <taxon>Mycoplasmopsis</taxon>
    </lineage>
</organism>
<accession>A0A059XLG5</accession>
<evidence type="ECO:0008006" key="5">
    <source>
        <dbReference type="Google" id="ProtNLM"/>
    </source>
</evidence>
<dbReference type="EMBL" id="CP007521">
    <property type="protein sequence ID" value="AIA29354.1"/>
    <property type="molecule type" value="Genomic_DNA"/>
</dbReference>